<feature type="compositionally biased region" description="Acidic residues" evidence="12">
    <location>
        <begin position="2364"/>
        <end position="2373"/>
    </location>
</feature>
<dbReference type="InterPro" id="IPR000569">
    <property type="entry name" value="HECT_dom"/>
</dbReference>
<evidence type="ECO:0000256" key="3">
    <source>
        <dbReference type="ARBA" id="ARBA00004906"/>
    </source>
</evidence>
<dbReference type="GO" id="GO:0051028">
    <property type="term" value="P:mRNA transport"/>
    <property type="evidence" value="ECO:0007669"/>
    <property type="project" value="UniProtKB-KW"/>
</dbReference>
<feature type="region of interest" description="Disordered" evidence="12">
    <location>
        <begin position="944"/>
        <end position="977"/>
    </location>
</feature>
<comment type="similarity">
    <text evidence="10">Belongs to the UPL family. TOM1/PTR1 subfamily.</text>
</comment>
<reference evidence="14" key="1">
    <citation type="journal article" date="2021" name="IMA Fungus">
        <title>Genomic characterization of three marine fungi, including Emericellopsis atlantica sp. nov. with signatures of a generalist lifestyle and marine biomass degradation.</title>
        <authorList>
            <person name="Hagestad O.C."/>
            <person name="Hou L."/>
            <person name="Andersen J.H."/>
            <person name="Hansen E.H."/>
            <person name="Altermark B."/>
            <person name="Li C."/>
            <person name="Kuhnert E."/>
            <person name="Cox R.J."/>
            <person name="Crous P.W."/>
            <person name="Spatafora J.W."/>
            <person name="Lail K."/>
            <person name="Amirebrahimi M."/>
            <person name="Lipzen A."/>
            <person name="Pangilinan J."/>
            <person name="Andreopoulos W."/>
            <person name="Hayes R.D."/>
            <person name="Ng V."/>
            <person name="Grigoriev I.V."/>
            <person name="Jackson S.A."/>
            <person name="Sutton T.D.S."/>
            <person name="Dobson A.D.W."/>
            <person name="Rama T."/>
        </authorList>
    </citation>
    <scope>NUCLEOTIDE SEQUENCE</scope>
    <source>
        <strain evidence="14">TRa3180A</strain>
    </source>
</reference>
<feature type="compositionally biased region" description="Polar residues" evidence="12">
    <location>
        <begin position="2062"/>
        <end position="2084"/>
    </location>
</feature>
<dbReference type="PROSITE" id="PS50237">
    <property type="entry name" value="HECT"/>
    <property type="match status" value="1"/>
</dbReference>
<feature type="region of interest" description="Disordered" evidence="12">
    <location>
        <begin position="3066"/>
        <end position="3092"/>
    </location>
</feature>
<feature type="region of interest" description="Disordered" evidence="12">
    <location>
        <begin position="3432"/>
        <end position="3454"/>
    </location>
</feature>
<proteinExistence type="inferred from homology"/>
<evidence type="ECO:0000256" key="4">
    <source>
        <dbReference type="ARBA" id="ARBA00012485"/>
    </source>
</evidence>
<evidence type="ECO:0000313" key="15">
    <source>
        <dbReference type="Proteomes" id="UP000887226"/>
    </source>
</evidence>
<dbReference type="Gene3D" id="3.30.2410.10">
    <property type="entry name" value="Hect, E3 ligase catalytic domain"/>
    <property type="match status" value="1"/>
</dbReference>
<name>A0A9P8CG37_9HELO</name>
<feature type="region of interest" description="Disordered" evidence="12">
    <location>
        <begin position="288"/>
        <end position="342"/>
    </location>
</feature>
<dbReference type="GO" id="GO:0005737">
    <property type="term" value="C:cytoplasm"/>
    <property type="evidence" value="ECO:0007669"/>
    <property type="project" value="TreeGrafter"/>
</dbReference>
<feature type="compositionally biased region" description="Polar residues" evidence="12">
    <location>
        <begin position="240"/>
        <end position="251"/>
    </location>
</feature>
<organism evidence="14 15">
    <name type="scientific">Calycina marina</name>
    <dbReference type="NCBI Taxonomy" id="1763456"/>
    <lineage>
        <taxon>Eukaryota</taxon>
        <taxon>Fungi</taxon>
        <taxon>Dikarya</taxon>
        <taxon>Ascomycota</taxon>
        <taxon>Pezizomycotina</taxon>
        <taxon>Leotiomycetes</taxon>
        <taxon>Helotiales</taxon>
        <taxon>Pezizellaceae</taxon>
        <taxon>Calycina</taxon>
    </lineage>
</organism>
<dbReference type="InterPro" id="IPR050409">
    <property type="entry name" value="E3_ubiq-protein_ligase"/>
</dbReference>
<keyword evidence="15" id="KW-1185">Reference proteome</keyword>
<feature type="compositionally biased region" description="Low complexity" evidence="12">
    <location>
        <begin position="215"/>
        <end position="229"/>
    </location>
</feature>
<gene>
    <name evidence="14" type="ORF">BJ878DRAFT_422297</name>
</gene>
<feature type="compositionally biased region" description="Low complexity" evidence="12">
    <location>
        <begin position="782"/>
        <end position="793"/>
    </location>
</feature>
<evidence type="ECO:0000256" key="9">
    <source>
        <dbReference type="ARBA" id="ARBA00023242"/>
    </source>
</evidence>
<evidence type="ECO:0000256" key="8">
    <source>
        <dbReference type="ARBA" id="ARBA00022816"/>
    </source>
</evidence>
<dbReference type="EMBL" id="MU253935">
    <property type="protein sequence ID" value="KAG9244021.1"/>
    <property type="molecule type" value="Genomic_DNA"/>
</dbReference>
<comment type="catalytic activity">
    <reaction evidence="1">
        <text>S-ubiquitinyl-[E2 ubiquitin-conjugating enzyme]-L-cysteine + [acceptor protein]-L-lysine = [E2 ubiquitin-conjugating enzyme]-L-cysteine + N(6)-ubiquitinyl-[acceptor protein]-L-lysine.</text>
        <dbReference type="EC" id="2.3.2.26"/>
    </reaction>
</comment>
<dbReference type="GO" id="GO:0061630">
    <property type="term" value="F:ubiquitin protein ligase activity"/>
    <property type="evidence" value="ECO:0007669"/>
    <property type="project" value="UniProtKB-EC"/>
</dbReference>
<feature type="compositionally biased region" description="Basic and acidic residues" evidence="12">
    <location>
        <begin position="3066"/>
        <end position="3079"/>
    </location>
</feature>
<evidence type="ECO:0000256" key="12">
    <source>
        <dbReference type="SAM" id="MobiDB-lite"/>
    </source>
</evidence>
<dbReference type="InterPro" id="IPR035983">
    <property type="entry name" value="Hect_E3_ubiquitin_ligase"/>
</dbReference>
<feature type="compositionally biased region" description="Basic and acidic residues" evidence="12">
    <location>
        <begin position="3445"/>
        <end position="3454"/>
    </location>
</feature>
<evidence type="ECO:0000256" key="5">
    <source>
        <dbReference type="ARBA" id="ARBA00022448"/>
    </source>
</evidence>
<dbReference type="Gene3D" id="3.30.2160.10">
    <property type="entry name" value="Hect, E3 ligase catalytic domain"/>
    <property type="match status" value="1"/>
</dbReference>
<comment type="pathway">
    <text evidence="3">Protein modification; protein ubiquitination.</text>
</comment>
<accession>A0A9P8CG37</accession>
<feature type="compositionally biased region" description="Low complexity" evidence="12">
    <location>
        <begin position="3080"/>
        <end position="3092"/>
    </location>
</feature>
<keyword evidence="5" id="KW-0813">Transport</keyword>
<evidence type="ECO:0000256" key="10">
    <source>
        <dbReference type="ARBA" id="ARBA00034494"/>
    </source>
</evidence>
<feature type="region of interest" description="Disordered" evidence="12">
    <location>
        <begin position="3389"/>
        <end position="3408"/>
    </location>
</feature>
<keyword evidence="7 11" id="KW-0833">Ubl conjugation pathway</keyword>
<feature type="compositionally biased region" description="Polar residues" evidence="12">
    <location>
        <begin position="1562"/>
        <end position="1598"/>
    </location>
</feature>
<feature type="region of interest" description="Disordered" evidence="12">
    <location>
        <begin position="2062"/>
        <end position="2101"/>
    </location>
</feature>
<evidence type="ECO:0000313" key="14">
    <source>
        <dbReference type="EMBL" id="KAG9244021.1"/>
    </source>
</evidence>
<feature type="compositionally biased region" description="Low complexity" evidence="12">
    <location>
        <begin position="300"/>
        <end position="315"/>
    </location>
</feature>
<sequence>MVQITKTIQPKHQETLSRWLKEYCKTAVDVPLSDLPQHLATFPTRWPFPRGDLYHWIPLLNRFDRILEQACKLYKLEEGPQTSDFGILILMKEVTNAEAQEKEPVGDLTLLLSIIGFSRMLLRNCGNRSLYASSQYLDGLLNTTSLPLLEATLFLTSELAQRYQAAVKRLNPMHPKHAQSALLSHYNINLERVTQLALPFTMTAISQPEPDRLNTPASPTASTTPSTSTKAKEKEKSATNSTMTNWPQNGTSSTVFATDLVSLVKEGGNWNGWGNVKLTYYPKPNAELSEDDTGTSRAISSTPTAPVTPTPRRSSNLGPHAQRHARLSGSDDTSPILSQPSAEVARPNFKNVEISVGQLKTEGVHQALSKNLTGLPEDLQYQLLHKLRVASALITSPETRRQILAIRLLGITNLAYVFPEPIFLETVTKQDGEEPRRLQLAYQLAELVHPTVEGVAAVPTHIQSIVLATLDALGQHPNKYQDVCTALNTNVNHGVLLYVVRTAAAELTADGEGNGHTGQDGGYQNGWQQLTEKDEWRDALFTLISGISVNPRTGGDLIAAGIIPIVVEVLALRNAAAQRYQPTVVNFLDNIMFSGPHAFQTLADANGLDAMSSLIVHEVSKSEVSGNDLDASSIHQSTTVDYKIPFFQRETLRWLFKFIHHMMSAAGSFGANSDRLLRNLIDSAPLLSSMRTIFSNASLFGSVVWTNAITILNDFINNEPTSFAVIAEAGLSRAFLEAITNKSINIPINASPAPTVEDSKRQTASGSSRHSSTEDEEDAASSHRSVASSSNLAPQRPSLLQLQTPRSGPLARGIMPTAETISIIPQAFGAISLNNDGRMMLQECGALESFFEIFESESHVKCMNVNKELPSTLGSLFDELVRHHPPLKKPILNASLNMVTRVSALCKSKGQSHKLGAKLWTRDSSGAVAIADQDILASNRDISGTGKGKAIDQGSDVEMKDADSELPPASAPPTNEDSNASMIGYINALANFLQTLFQNTSIRSEFCASGGAIDIVLDLADSPCLGHEFADSSATRNLRNVMSMLGETKPHLTLPSMLRRAQSAVDVLAPLANYNGDDPFFKAFISKEAQELADPEFLAKGTSFVKAFVNLYSLVSAIHSCLLASSYSGHRSPISGLGQLNLGDYYVRLVQTLGPLVGAQFRETFEMITYAPAYYKISSPGLPHMESAAEILPDTMASSDATSSTTANSVGEAVAANPTTCPTTSRHEAPFLTKADRESPEYKNFQVLHHLLRKMTGTLNPFFQILGRSLVSKRQQSDLFQKQSHVAVADALAESILRELAPRGSIDNTTRWMGAINGLQDMLIDHASHSERPVQTITLVLQAFKDRGGFDVLNDILESMAAKSQVKSLSDDKGSNRSPRSINAQVAGLATQNILSIYNQLVNGKNVTDAVQTISMVGRENSGQRSKTTFSAAQFLVELRMAVLPVVRRLWESDLVETEGSADITKSLIEVLRTIGNADSEGGAFKRADKRGPISKVPHQSFNMSPSHLKHLVDEENHDRDLAQEALYRCNNNLAYAVEYCTDLKGKSRPRYPIPESDRVQATETAATSRPTTSHSGVSSATSDQTPATPNAEASGSNAAHPPAEEDGPLEASVLSAIVNSLQNQEIPNQITLDDLDEERTEIRETLIDRCLEVTNAYGDLTFEVADLIQTFASKSPDKEAQHQTVAETLVLALISFGGDEDIRTNGKNIAAYAHLLALLLREKTFYAAAVGELKANLPTILGFIKLAPDHSAEEPSPWIAHILLIVEMLLSQDARPRKTKWTAPKDDNDTVQQPIIELGEMALPIEERNKLLEAIMDVLPRVGKDESLALSVLRILVILTRTRSVALLVGEKNNLQRLFVMAKQLAGVTSSRHQLIHGPLMLILRHVIEDEDTIRQMIRTDIQLWFESAMRSSSQRHISLQQFLQGLAYAVIRSPEVFVEVTNELVKYGRWSYHNSENPNRSNTLVLKTQSPLTSAIASKSDEDTVQPTVQATEDLTLQDVQPSTEGVDVEMQDTVKPVAESKFPIVENPDSVIHFLLCELLKYRDVQEPEPVPLAPKLIATNTAPTNGDTVAAETSPSSMPSSLDAPPAPPNEASPKPSKVSAKLDFKAEEHSIFIYRCLLLQCLTELVGSYNRTKLEFINFKRNAPPQAFTPSKPRSSVTNYLLFDLIPVGTLDQADSISLRKKLTTSHWADSLLTALLSKTGEHLLDRTRDQFDGEDEPNLQFVRKFVLDHILKAYREASASTEPLDAKYARMYSLAELIGHLMNGKEIAGPPSPSNVATVSQKQIRRMMFEKGFIPALTASIADVDLNFPGAKRAVKHILKPLKSLTSTAITLSAHGLVSTTSGQAEDDEIESATSVSDAEEDREETPDLFRNSTLGMFEPGREEDSSSSGDSEDDDPEMYEEGYEEEMDYDEEPEDAEDNVSEDEDIEGMGEIEGLDGDHGVDVEVIMDDEDDDDEDDDDEDESSTSEDDEEDDARVEIIDEAGEIQQMAEHDMDMDGWDTDEEDDDDEHHDHGNFEGQDDEEDGHRPPMHLNHIGDLLDALGGPNMAGMGGGPMDIQQQIDDRMEATMGIENEAEREAAADLLLDELELARSEDDDDEEDDEMFMGVSVHNHRQIPFGWDSEFNGPVIISRGPGRHVPPIPCLEQLLETTANILDRHRMPPAGFPDMWPGRGDPLDDPADYRPYRSHRPGQPQPTRAQDDGTNPLLQRHINQVSSRLSHDGTRRLGPLSFITSAGLPGGPSPFDLMDLTRGPFGATPSSFEVLDMMRSLQDIAGPPGVRGSFQFHVTGGHPGDMPRDIQAMFGGLARRERIDPRRETSDPLSMTFFTPHSTAVRWNDEGKMLFGGSEAILVVLEIRGAIEFKLVPPAIEVNKAAKAAEAEKQKKLDEERKKKEEAERIAREAKEQEEKLERKRKEEEAQVEAERVLQEAAEAAKAAGNGPETTDRGDQASGDAPEAMEGVENEAQSEGDAAQSNERSAADRPRVTTMIRGNPFDITDLGIDAEFLAELPEELREEVIMATVAERRSAAAATGSQPTEIDQEFLDALPDDIRDEIIQQERQERRRREREEQRRAATAASGAGGAAAPDMDAASILATLPAALRQQILLEQDEETISQLPPDLADQARNLLRSHPPHPGHRMPPGAAISRHRPLEADQPPTANQRKPSVQMLDKSGIATLLRMMFTFQHPGLRTALNAVLENISSNKQNRIEVLSTLLHVLQDGSADTSAVERSFAHLSLRAKQPPVKEQNPKTPQPLKRNFTGMSASVSLTQASSEASPLMVVHQCLAALSHLTRSNPHVNQFFLADDKSGALKRTLSKKGKGKDDRFARFPLNSLLSLLDRDLIMDSSPVMELLSTLLSMITISIPNSKRKIEDHNKKLDAATKKEAEEKAKSEASELAESSTSALIESGASVSVVDRTISADTSAPAGGEAFTQQHAKSEEPPKEVEKMEEKKEFITPVVPDQNLKLVINIFVARECSSRTFRETLSTIKNLSIIPGAKSVFGRELITKAQALGEVILVDLEELLPQIQKAVTGTEIQGVALAKFSPGGSDQNKLLRVLTALDHLFDPKRDKKDQIRGDFEGEQFEKQDLLSSLYENSTFGPMWEKLSACLSAIRQREHMLNVATILLPLIEALMVVCKNTTSKDKPAGLSLSKDMLLTSPDPESRMDTLFFSFTEEHRKILNDLVRHTPKLMSGTFSLLVKNPKVLEFDNKRNYFTRVIHNKTSATRNNHPPLQLNVRRDQIFHDSFRSLYFQNADQMKYGKLNIRFNGEEGVDAGGVTREWFQALSRQMFNPDYALFIPVSSDRTTFHPNQLSSINDEHLRFFKFIGRIIGKALYENRVLDCHFSRAVYKRILGKSVSLKDMESLDPDYHKSLVWMLDNDITDIITETFSVDNDKFGVVETIDFKPNGRNIPVTEENKKEYVRLMVEWKLTGSVKEQLDEFLKGFHDIIPAELVAIFNEQELELLISGLPEIDVDDWKSNTEYQNYSASSPQIQWFWRAIRSYDKEERAKLLQFVTGTSKVPLNGFKELEGMNGFSRFNIHRDYGNKERLPSSHTCFNQLDLPEYESYEALRSHLLTAITAGSSYFGFA</sequence>
<feature type="region of interest" description="Disordered" evidence="12">
    <location>
        <begin position="1483"/>
        <end position="1504"/>
    </location>
</feature>
<keyword evidence="8" id="KW-0509">mRNA transport</keyword>
<dbReference type="GO" id="GO:0006511">
    <property type="term" value="P:ubiquitin-dependent protein catabolic process"/>
    <property type="evidence" value="ECO:0007669"/>
    <property type="project" value="TreeGrafter"/>
</dbReference>
<dbReference type="FunFam" id="3.90.1750.10:FF:000003">
    <property type="entry name" value="E3 ubiquitin-protein ligase UPL1"/>
    <property type="match status" value="1"/>
</dbReference>
<dbReference type="PANTHER" id="PTHR11254">
    <property type="entry name" value="HECT DOMAIN UBIQUITIN-PROTEIN LIGASE"/>
    <property type="match status" value="1"/>
</dbReference>
<dbReference type="EC" id="2.3.2.26" evidence="4"/>
<dbReference type="GO" id="GO:0005634">
    <property type="term" value="C:nucleus"/>
    <property type="evidence" value="ECO:0007669"/>
    <property type="project" value="UniProtKB-SubCell"/>
</dbReference>
<evidence type="ECO:0000259" key="13">
    <source>
        <dbReference type="PROSITE" id="PS50237"/>
    </source>
</evidence>
<feature type="region of interest" description="Disordered" evidence="12">
    <location>
        <begin position="3134"/>
        <end position="3174"/>
    </location>
</feature>
<dbReference type="Pfam" id="PF06012">
    <property type="entry name" value="DUF908"/>
    <property type="match status" value="1"/>
</dbReference>
<dbReference type="GO" id="GO:0000209">
    <property type="term" value="P:protein polyubiquitination"/>
    <property type="evidence" value="ECO:0007669"/>
    <property type="project" value="TreeGrafter"/>
</dbReference>
<evidence type="ECO:0000256" key="1">
    <source>
        <dbReference type="ARBA" id="ARBA00000885"/>
    </source>
</evidence>
<comment type="caution">
    <text evidence="14">The sequence shown here is derived from an EMBL/GenBank/DDBJ whole genome shotgun (WGS) entry which is preliminary data.</text>
</comment>
<feature type="compositionally biased region" description="Basic and acidic residues" evidence="12">
    <location>
        <begin position="2885"/>
        <end position="2933"/>
    </location>
</feature>
<dbReference type="InterPro" id="IPR010309">
    <property type="entry name" value="E3_Ub_ligase_DUF908"/>
</dbReference>
<feature type="compositionally biased region" description="Acidic residues" evidence="12">
    <location>
        <begin position="2397"/>
        <end position="2442"/>
    </location>
</feature>
<dbReference type="InterPro" id="IPR016024">
    <property type="entry name" value="ARM-type_fold"/>
</dbReference>
<protein>
    <recommendedName>
        <fullName evidence="4">HECT-type E3 ubiquitin transferase</fullName>
        <ecNumber evidence="4">2.3.2.26</ecNumber>
    </recommendedName>
</protein>
<dbReference type="PANTHER" id="PTHR11254:SF67">
    <property type="entry name" value="E3 UBIQUITIN-PROTEIN LIGASE HUWE1"/>
    <property type="match status" value="1"/>
</dbReference>
<feature type="region of interest" description="Disordered" evidence="12">
    <location>
        <begin position="1547"/>
        <end position="1609"/>
    </location>
</feature>
<feature type="compositionally biased region" description="Basic and acidic residues" evidence="12">
    <location>
        <begin position="3389"/>
        <end position="3402"/>
    </location>
</feature>
<feature type="domain" description="HECT" evidence="13">
    <location>
        <begin position="3763"/>
        <end position="4099"/>
    </location>
</feature>
<feature type="region of interest" description="Disordered" evidence="12">
    <location>
        <begin position="2885"/>
        <end position="2992"/>
    </location>
</feature>
<dbReference type="Pfam" id="PF00632">
    <property type="entry name" value="HECT"/>
    <property type="match status" value="1"/>
</dbReference>
<feature type="region of interest" description="Disordered" evidence="12">
    <location>
        <begin position="207"/>
        <end position="251"/>
    </location>
</feature>
<dbReference type="SMART" id="SM00119">
    <property type="entry name" value="HECTc"/>
    <property type="match status" value="1"/>
</dbReference>
<dbReference type="CDD" id="cd00078">
    <property type="entry name" value="HECTc"/>
    <property type="match status" value="1"/>
</dbReference>
<keyword evidence="6" id="KW-0808">Transferase</keyword>
<feature type="compositionally biased region" description="Acidic residues" evidence="12">
    <location>
        <begin position="2452"/>
        <end position="2490"/>
    </location>
</feature>
<feature type="compositionally biased region" description="Polar residues" evidence="12">
    <location>
        <begin position="330"/>
        <end position="341"/>
    </location>
</feature>
<feature type="region of interest" description="Disordered" evidence="12">
    <location>
        <begin position="2345"/>
        <end position="2542"/>
    </location>
</feature>
<feature type="compositionally biased region" description="Acidic residues" evidence="12">
    <location>
        <begin position="2502"/>
        <end position="2515"/>
    </location>
</feature>
<feature type="active site" description="Glycyl thioester intermediate" evidence="11">
    <location>
        <position position="4066"/>
    </location>
</feature>
<dbReference type="Gene3D" id="1.25.10.10">
    <property type="entry name" value="Leucine-rich Repeat Variant"/>
    <property type="match status" value="1"/>
</dbReference>
<dbReference type="Pfam" id="PF14377">
    <property type="entry name" value="UBM"/>
    <property type="match status" value="3"/>
</dbReference>
<dbReference type="FunFam" id="3.30.2410.10:FF:000004">
    <property type="entry name" value="E3 ubiquitin-protein ligase HUWE1, variant"/>
    <property type="match status" value="1"/>
</dbReference>
<dbReference type="InterPro" id="IPR011989">
    <property type="entry name" value="ARM-like"/>
</dbReference>
<dbReference type="Pfam" id="PF06025">
    <property type="entry name" value="DUF913"/>
    <property type="match status" value="1"/>
</dbReference>
<dbReference type="OrthoDB" id="8068875at2759"/>
<dbReference type="SUPFAM" id="SSF48371">
    <property type="entry name" value="ARM repeat"/>
    <property type="match status" value="1"/>
</dbReference>
<comment type="subcellular location">
    <subcellularLocation>
        <location evidence="2">Nucleus</location>
    </subcellularLocation>
</comment>
<feature type="compositionally biased region" description="Polar residues" evidence="12">
    <location>
        <begin position="2700"/>
        <end position="2710"/>
    </location>
</feature>
<dbReference type="FunFam" id="3.30.2160.10:FF:000001">
    <property type="entry name" value="E3 ubiquitin-protein ligase NEDD4-like"/>
    <property type="match status" value="1"/>
</dbReference>
<dbReference type="SUPFAM" id="SSF56204">
    <property type="entry name" value="Hect, E3 ligase catalytic domain"/>
    <property type="match status" value="1"/>
</dbReference>
<dbReference type="Gene3D" id="3.90.1750.10">
    <property type="entry name" value="Hect, E3 ligase catalytic domains"/>
    <property type="match status" value="1"/>
</dbReference>
<evidence type="ECO:0000256" key="11">
    <source>
        <dbReference type="PROSITE-ProRule" id="PRU00104"/>
    </source>
</evidence>
<keyword evidence="9" id="KW-0539">Nucleus</keyword>
<evidence type="ECO:0000256" key="2">
    <source>
        <dbReference type="ARBA" id="ARBA00004123"/>
    </source>
</evidence>
<feature type="region of interest" description="Disordered" evidence="12">
    <location>
        <begin position="749"/>
        <end position="811"/>
    </location>
</feature>
<dbReference type="InterPro" id="IPR010314">
    <property type="entry name" value="E3_Ub_ligase_DUF913"/>
</dbReference>
<feature type="region of interest" description="Disordered" evidence="12">
    <location>
        <begin position="2669"/>
        <end position="2710"/>
    </location>
</feature>
<dbReference type="Proteomes" id="UP000887226">
    <property type="component" value="Unassembled WGS sequence"/>
</dbReference>
<evidence type="ECO:0000256" key="7">
    <source>
        <dbReference type="ARBA" id="ARBA00022786"/>
    </source>
</evidence>
<evidence type="ECO:0000256" key="6">
    <source>
        <dbReference type="ARBA" id="ARBA00022679"/>
    </source>
</evidence>
<dbReference type="InterPro" id="IPR025527">
    <property type="entry name" value="HUWE1/Rev1_UBM"/>
</dbReference>